<dbReference type="STRING" id="703135.A0A2A9NG65"/>
<evidence type="ECO:0008006" key="3">
    <source>
        <dbReference type="Google" id="ProtNLM"/>
    </source>
</evidence>
<organism evidence="1 2">
    <name type="scientific">Amanita thiersii Skay4041</name>
    <dbReference type="NCBI Taxonomy" id="703135"/>
    <lineage>
        <taxon>Eukaryota</taxon>
        <taxon>Fungi</taxon>
        <taxon>Dikarya</taxon>
        <taxon>Basidiomycota</taxon>
        <taxon>Agaricomycotina</taxon>
        <taxon>Agaricomycetes</taxon>
        <taxon>Agaricomycetidae</taxon>
        <taxon>Agaricales</taxon>
        <taxon>Pluteineae</taxon>
        <taxon>Amanitaceae</taxon>
        <taxon>Amanita</taxon>
    </lineage>
</organism>
<dbReference type="PANTHER" id="PTHR46082">
    <property type="entry name" value="ATP/GTP-BINDING PROTEIN-RELATED"/>
    <property type="match status" value="1"/>
</dbReference>
<feature type="non-terminal residue" evidence="1">
    <location>
        <position position="1"/>
    </location>
</feature>
<dbReference type="Gene3D" id="1.25.40.10">
    <property type="entry name" value="Tetratricopeptide repeat domain"/>
    <property type="match status" value="1"/>
</dbReference>
<dbReference type="Pfam" id="PF13424">
    <property type="entry name" value="TPR_12"/>
    <property type="match status" value="1"/>
</dbReference>
<evidence type="ECO:0000313" key="1">
    <source>
        <dbReference type="EMBL" id="PFH47247.1"/>
    </source>
</evidence>
<dbReference type="AlphaFoldDB" id="A0A2A9NG65"/>
<protein>
    <recommendedName>
        <fullName evidence="3">Kinesin light chain</fullName>
    </recommendedName>
</protein>
<proteinExistence type="predicted"/>
<dbReference type="Proteomes" id="UP000242287">
    <property type="component" value="Unassembled WGS sequence"/>
</dbReference>
<gene>
    <name evidence="1" type="ORF">AMATHDRAFT_116245</name>
</gene>
<keyword evidence="2" id="KW-1185">Reference proteome</keyword>
<dbReference type="InterPro" id="IPR053137">
    <property type="entry name" value="NLR-like"/>
</dbReference>
<feature type="non-terminal residue" evidence="1">
    <location>
        <position position="80"/>
    </location>
</feature>
<dbReference type="EMBL" id="KZ302125">
    <property type="protein sequence ID" value="PFH47247.1"/>
    <property type="molecule type" value="Genomic_DNA"/>
</dbReference>
<name>A0A2A9NG65_9AGAR</name>
<dbReference type="InterPro" id="IPR011990">
    <property type="entry name" value="TPR-like_helical_dom_sf"/>
</dbReference>
<accession>A0A2A9NG65</accession>
<evidence type="ECO:0000313" key="2">
    <source>
        <dbReference type="Proteomes" id="UP000242287"/>
    </source>
</evidence>
<reference evidence="1 2" key="1">
    <citation type="submission" date="2014-02" db="EMBL/GenBank/DDBJ databases">
        <title>Transposable element dynamics among asymbiotic and ectomycorrhizal Amanita fungi.</title>
        <authorList>
            <consortium name="DOE Joint Genome Institute"/>
            <person name="Hess J."/>
            <person name="Skrede I."/>
            <person name="Wolfe B."/>
            <person name="LaButti K."/>
            <person name="Ohm R.A."/>
            <person name="Grigoriev I.V."/>
            <person name="Pringle A."/>
        </authorList>
    </citation>
    <scope>NUCLEOTIDE SEQUENCE [LARGE SCALE GENOMIC DNA]</scope>
    <source>
        <strain evidence="1 2">SKay4041</strain>
    </source>
</reference>
<dbReference type="PANTHER" id="PTHR46082:SF6">
    <property type="entry name" value="AAA+ ATPASE DOMAIN-CONTAINING PROTEIN-RELATED"/>
    <property type="match status" value="1"/>
</dbReference>
<dbReference type="OrthoDB" id="3038484at2759"/>
<sequence>SLAKTYQKQGRLDDTERLVKEVLEAQKLKLSHNHPDTLTTMHTLACMYQEQDRWEDAERVLKEVLEARKLKLGDEHPDTL</sequence>
<dbReference type="SUPFAM" id="SSF48452">
    <property type="entry name" value="TPR-like"/>
    <property type="match status" value="1"/>
</dbReference>